<reference evidence="1 2" key="1">
    <citation type="submission" date="2017-08" db="EMBL/GenBank/DDBJ databases">
        <authorList>
            <person name="de Groot N.N."/>
        </authorList>
    </citation>
    <scope>NUCLEOTIDE SEQUENCE [LARGE SCALE GENOMIC DNA]</scope>
</reference>
<name>A0A248SKZ3_9CAUD</name>
<accession>A0A248SKZ3</accession>
<gene>
    <name evidence="1" type="ORF">SopranoGao_72</name>
</gene>
<protein>
    <submittedName>
        <fullName evidence="1">Uncharacterized protein</fullName>
    </submittedName>
</protein>
<dbReference type="Proteomes" id="UP000224252">
    <property type="component" value="Segment"/>
</dbReference>
<keyword evidence="2" id="KW-1185">Reference proteome</keyword>
<sequence>MSKRDIKEKRWGRKSAKRQMAVEPVIVDGFPRGPQLRFLTQYRKFGDGREQLRDGVPDFRGGSAVMWGDWFDVRGGERVQG</sequence>
<organism evidence="1 2">
    <name type="scientific">Klebsiella phage SopranoGao</name>
    <dbReference type="NCBI Taxonomy" id="2026944"/>
    <lineage>
        <taxon>Viruses</taxon>
        <taxon>Duplodnaviria</taxon>
        <taxon>Heunggongvirae</taxon>
        <taxon>Uroviricota</taxon>
        <taxon>Caudoviricetes</taxon>
        <taxon>Lastavirus</taxon>
        <taxon>Lastavirus sopranogao</taxon>
    </lineage>
</organism>
<dbReference type="EMBL" id="MF612073">
    <property type="protein sequence ID" value="ASV45095.1"/>
    <property type="molecule type" value="Genomic_DNA"/>
</dbReference>
<proteinExistence type="predicted"/>
<evidence type="ECO:0000313" key="2">
    <source>
        <dbReference type="Proteomes" id="UP000224252"/>
    </source>
</evidence>
<evidence type="ECO:0000313" key="1">
    <source>
        <dbReference type="EMBL" id="ASV45095.1"/>
    </source>
</evidence>